<dbReference type="InterPro" id="IPR050275">
    <property type="entry name" value="PGM_Phosphatase"/>
</dbReference>
<dbReference type="GO" id="GO:0005737">
    <property type="term" value="C:cytoplasm"/>
    <property type="evidence" value="ECO:0007669"/>
    <property type="project" value="TreeGrafter"/>
</dbReference>
<dbReference type="SUPFAM" id="SSF53254">
    <property type="entry name" value="Phosphoglycerate mutase-like"/>
    <property type="match status" value="1"/>
</dbReference>
<keyword evidence="2" id="KW-0413">Isomerase</keyword>
<keyword evidence="1" id="KW-0324">Glycolysis</keyword>
<organism evidence="5 6">
    <name type="scientific">SAR86 cluster bacterium</name>
    <dbReference type="NCBI Taxonomy" id="2030880"/>
    <lineage>
        <taxon>Bacteria</taxon>
        <taxon>Pseudomonadati</taxon>
        <taxon>Pseudomonadota</taxon>
        <taxon>Gammaproteobacteria</taxon>
        <taxon>SAR86 cluster</taxon>
    </lineage>
</organism>
<dbReference type="SMART" id="SM00855">
    <property type="entry name" value="PGAM"/>
    <property type="match status" value="1"/>
</dbReference>
<dbReference type="PIRSF" id="PIRSF000709">
    <property type="entry name" value="6PFK_2-Ptase"/>
    <property type="match status" value="1"/>
</dbReference>
<dbReference type="Proteomes" id="UP000218172">
    <property type="component" value="Unassembled WGS sequence"/>
</dbReference>
<dbReference type="PROSITE" id="PS00175">
    <property type="entry name" value="PG_MUTASE"/>
    <property type="match status" value="1"/>
</dbReference>
<evidence type="ECO:0000256" key="4">
    <source>
        <dbReference type="PIRSR" id="PIRSR613078-2"/>
    </source>
</evidence>
<dbReference type="Gene3D" id="3.40.50.1240">
    <property type="entry name" value="Phosphoglycerate mutase-like"/>
    <property type="match status" value="1"/>
</dbReference>
<protein>
    <submittedName>
        <fullName evidence="5">Histidine phosphatase family protein</fullName>
    </submittedName>
</protein>
<dbReference type="CDD" id="cd07067">
    <property type="entry name" value="HP_PGM_like"/>
    <property type="match status" value="1"/>
</dbReference>
<dbReference type="PANTHER" id="PTHR48100">
    <property type="entry name" value="BROAD-SPECIFICITY PHOSPHATASE YOR283W-RELATED"/>
    <property type="match status" value="1"/>
</dbReference>
<dbReference type="GO" id="GO:0016791">
    <property type="term" value="F:phosphatase activity"/>
    <property type="evidence" value="ECO:0007669"/>
    <property type="project" value="TreeGrafter"/>
</dbReference>
<sequence>MLLHLFRHGQTNWNLERRVQGQSESTLTKLGCQQATNLGSDIKHLDLKQVYCSSSVRTRETAAHAFTQKETQFEFRDNLREIHLGPWEGFLYAEMERSSPEDYDHFWNSPGQFDVDGAETFQQLQQRAINAVQEIYLESHSTHEQVAVVSHGALIKTLLCHYEGRDLNKMWEPPQMTNCSHSIVKLSADGKGEIIQYAGVKVQLS</sequence>
<feature type="binding site" evidence="4">
    <location>
        <begin position="7"/>
        <end position="14"/>
    </location>
    <ligand>
        <name>substrate</name>
    </ligand>
</feature>
<feature type="active site" description="Proton donor/acceptor" evidence="3">
    <location>
        <position position="81"/>
    </location>
</feature>
<name>A0A2A4MN82_9GAMM</name>
<dbReference type="EMBL" id="NVQR01000064">
    <property type="protein sequence ID" value="PCH61555.1"/>
    <property type="molecule type" value="Genomic_DNA"/>
</dbReference>
<dbReference type="Pfam" id="PF00300">
    <property type="entry name" value="His_Phos_1"/>
    <property type="match status" value="1"/>
</dbReference>
<feature type="binding site" evidence="4">
    <location>
        <position position="57"/>
    </location>
    <ligand>
        <name>substrate</name>
    </ligand>
</feature>
<dbReference type="PANTHER" id="PTHR48100:SF1">
    <property type="entry name" value="HISTIDINE PHOSPHATASE FAMILY PROTEIN-RELATED"/>
    <property type="match status" value="1"/>
</dbReference>
<evidence type="ECO:0000256" key="2">
    <source>
        <dbReference type="ARBA" id="ARBA00023235"/>
    </source>
</evidence>
<proteinExistence type="predicted"/>
<feature type="active site" description="Tele-phosphohistidine intermediate" evidence="3">
    <location>
        <position position="8"/>
    </location>
</feature>
<dbReference type="InterPro" id="IPR001345">
    <property type="entry name" value="PG/BPGM_mutase_AS"/>
</dbReference>
<evidence type="ECO:0000256" key="3">
    <source>
        <dbReference type="PIRSR" id="PIRSR613078-1"/>
    </source>
</evidence>
<reference evidence="6" key="1">
    <citation type="submission" date="2017-08" db="EMBL/GenBank/DDBJ databases">
        <title>A dynamic microbial community with high functional redundancy inhabits the cold, oxic subseafloor aquifer.</title>
        <authorList>
            <person name="Tully B.J."/>
            <person name="Wheat C.G."/>
            <person name="Glazer B.T."/>
            <person name="Huber J.A."/>
        </authorList>
    </citation>
    <scope>NUCLEOTIDE SEQUENCE [LARGE SCALE GENOMIC DNA]</scope>
</reference>
<evidence type="ECO:0000313" key="5">
    <source>
        <dbReference type="EMBL" id="PCH61555.1"/>
    </source>
</evidence>
<dbReference type="InterPro" id="IPR013078">
    <property type="entry name" value="His_Pase_superF_clade-1"/>
</dbReference>
<evidence type="ECO:0000313" key="6">
    <source>
        <dbReference type="Proteomes" id="UP000218172"/>
    </source>
</evidence>
<dbReference type="AlphaFoldDB" id="A0A2A4MN82"/>
<dbReference type="InterPro" id="IPR029033">
    <property type="entry name" value="His_PPase_superfam"/>
</dbReference>
<accession>A0A2A4MN82</accession>
<gene>
    <name evidence="5" type="ORF">COC19_04550</name>
</gene>
<evidence type="ECO:0000256" key="1">
    <source>
        <dbReference type="ARBA" id="ARBA00023152"/>
    </source>
</evidence>
<comment type="caution">
    <text evidence="5">The sequence shown here is derived from an EMBL/GenBank/DDBJ whole genome shotgun (WGS) entry which is preliminary data.</text>
</comment>